<reference evidence="3 4" key="1">
    <citation type="submission" date="2019-02" db="EMBL/GenBank/DDBJ databases">
        <title>Arundinibacter roseus gen. nov., sp. nov., a new member of the family Cytophagaceae.</title>
        <authorList>
            <person name="Szuroczki S."/>
            <person name="Khayer B."/>
            <person name="Sproer C."/>
            <person name="Toumi M."/>
            <person name="Szabo A."/>
            <person name="Felfoldi T."/>
            <person name="Schumann P."/>
            <person name="Toth E."/>
        </authorList>
    </citation>
    <scope>NUCLEOTIDE SEQUENCE [LARGE SCALE GENOMIC DNA]</scope>
    <source>
        <strain evidence="3 4">DMA-k-7a</strain>
    </source>
</reference>
<dbReference type="OrthoDB" id="5432251at2"/>
<gene>
    <name evidence="3" type="ORF">EZE20_14750</name>
</gene>
<feature type="signal peptide" evidence="1">
    <location>
        <begin position="1"/>
        <end position="23"/>
    </location>
</feature>
<evidence type="ECO:0000313" key="3">
    <source>
        <dbReference type="EMBL" id="TDB64190.1"/>
    </source>
</evidence>
<dbReference type="EMBL" id="SMJU01000008">
    <property type="protein sequence ID" value="TDB64190.1"/>
    <property type="molecule type" value="Genomic_DNA"/>
</dbReference>
<sequence>MKYVIKSVLILVSGVIFFSCSQAFQVQNDYDRSVNLKQFKTFRVEMEKEMTNDPIIGSELNSRRILGAVAEVMEQKGYRQVENNPELVVRYLTDVKDRQQVRSNGAMSPYWWWYGPQNNNISTYNYQEGRLIVNIYQNGTNSLIWQGWASGRLKAPSKREDRDAMIKGVIGDILRTFPQATADTYSNEIGER</sequence>
<organism evidence="3 4">
    <name type="scientific">Arundinibacter roseus</name>
    <dbReference type="NCBI Taxonomy" id="2070510"/>
    <lineage>
        <taxon>Bacteria</taxon>
        <taxon>Pseudomonadati</taxon>
        <taxon>Bacteroidota</taxon>
        <taxon>Cytophagia</taxon>
        <taxon>Cytophagales</taxon>
        <taxon>Spirosomataceae</taxon>
        <taxon>Arundinibacter</taxon>
    </lineage>
</organism>
<dbReference type="Gene3D" id="3.30.160.670">
    <property type="match status" value="1"/>
</dbReference>
<dbReference type="Pfam" id="PF13590">
    <property type="entry name" value="DUF4136"/>
    <property type="match status" value="1"/>
</dbReference>
<dbReference type="Proteomes" id="UP000295706">
    <property type="component" value="Unassembled WGS sequence"/>
</dbReference>
<keyword evidence="1" id="KW-0732">Signal</keyword>
<feature type="chain" id="PRO_5020538450" evidence="1">
    <location>
        <begin position="24"/>
        <end position="192"/>
    </location>
</feature>
<protein>
    <submittedName>
        <fullName evidence="3">DUF4136 domain-containing protein</fullName>
    </submittedName>
</protein>
<comment type="caution">
    <text evidence="3">The sequence shown here is derived from an EMBL/GenBank/DDBJ whole genome shotgun (WGS) entry which is preliminary data.</text>
</comment>
<evidence type="ECO:0000313" key="4">
    <source>
        <dbReference type="Proteomes" id="UP000295706"/>
    </source>
</evidence>
<accession>A0A4R4K945</accession>
<name>A0A4R4K945_9BACT</name>
<dbReference type="AlphaFoldDB" id="A0A4R4K945"/>
<dbReference type="RefSeq" id="WP_132118954.1">
    <property type="nucleotide sequence ID" value="NZ_SMJU01000008.1"/>
</dbReference>
<keyword evidence="4" id="KW-1185">Reference proteome</keyword>
<proteinExistence type="predicted"/>
<evidence type="ECO:0000256" key="1">
    <source>
        <dbReference type="SAM" id="SignalP"/>
    </source>
</evidence>
<feature type="domain" description="DUF4136" evidence="2">
    <location>
        <begin position="26"/>
        <end position="178"/>
    </location>
</feature>
<evidence type="ECO:0000259" key="2">
    <source>
        <dbReference type="Pfam" id="PF13590"/>
    </source>
</evidence>
<dbReference type="PROSITE" id="PS51257">
    <property type="entry name" value="PROKAR_LIPOPROTEIN"/>
    <property type="match status" value="1"/>
</dbReference>
<dbReference type="InterPro" id="IPR025411">
    <property type="entry name" value="DUF4136"/>
</dbReference>